<feature type="domain" description="HTH cro/C1-type" evidence="2">
    <location>
        <begin position="21"/>
        <end position="58"/>
    </location>
</feature>
<organism evidence="3 4">
    <name type="scientific">Candidatus Proximibacter danicus</name>
    <dbReference type="NCBI Taxonomy" id="2954365"/>
    <lineage>
        <taxon>Bacteria</taxon>
        <taxon>Pseudomonadati</taxon>
        <taxon>Pseudomonadota</taxon>
        <taxon>Betaproteobacteria</taxon>
        <taxon>Candidatus Proximibacter</taxon>
    </lineage>
</organism>
<evidence type="ECO:0000256" key="1">
    <source>
        <dbReference type="ARBA" id="ARBA00023125"/>
    </source>
</evidence>
<sequence>MSQMFNPPHPGETLREDVLPALGLSVTAAAAQLGVTRAAFSRVLNGRAAISPEMALRIEGWLGIENGGRADTWIAQQAAFDLWKAREAGAPAVRRASLQRVTTS</sequence>
<dbReference type="PROSITE" id="PS50943">
    <property type="entry name" value="HTH_CROC1"/>
    <property type="match status" value="1"/>
</dbReference>
<protein>
    <submittedName>
        <fullName evidence="3">HigA family addiction module antidote protein</fullName>
    </submittedName>
</protein>
<dbReference type="InterPro" id="IPR013430">
    <property type="entry name" value="Toxin_antidote_HigA"/>
</dbReference>
<dbReference type="PANTHER" id="PTHR36924:SF1">
    <property type="entry name" value="ANTITOXIN HIGA-1"/>
    <property type="match status" value="1"/>
</dbReference>
<gene>
    <name evidence="3" type="ORF">IPL58_02015</name>
</gene>
<reference evidence="3" key="1">
    <citation type="submission" date="2020-10" db="EMBL/GenBank/DDBJ databases">
        <title>Connecting structure to function with the recovery of over 1000 high-quality activated sludge metagenome-assembled genomes encoding full-length rRNA genes using long-read sequencing.</title>
        <authorList>
            <person name="Singleton C.M."/>
            <person name="Petriglieri F."/>
            <person name="Kristensen J.M."/>
            <person name="Kirkegaard R.H."/>
            <person name="Michaelsen T.Y."/>
            <person name="Andersen M.H."/>
            <person name="Karst S.M."/>
            <person name="Dueholm M.S."/>
            <person name="Nielsen P.H."/>
            <person name="Albertsen M."/>
        </authorList>
    </citation>
    <scope>NUCLEOTIDE SEQUENCE</scope>
    <source>
        <strain evidence="3">Hirt_18-Q3-R61-65_BATAC.395</strain>
    </source>
</reference>
<dbReference type="CDD" id="cd00093">
    <property type="entry name" value="HTH_XRE"/>
    <property type="match status" value="1"/>
</dbReference>
<evidence type="ECO:0000259" key="2">
    <source>
        <dbReference type="PROSITE" id="PS50943"/>
    </source>
</evidence>
<dbReference type="SUPFAM" id="SSF47413">
    <property type="entry name" value="lambda repressor-like DNA-binding domains"/>
    <property type="match status" value="1"/>
</dbReference>
<dbReference type="Proteomes" id="UP000886689">
    <property type="component" value="Unassembled WGS sequence"/>
</dbReference>
<dbReference type="PANTHER" id="PTHR36924">
    <property type="entry name" value="ANTITOXIN HIGA-1"/>
    <property type="match status" value="1"/>
</dbReference>
<comment type="caution">
    <text evidence="3">The sequence shown here is derived from an EMBL/GenBank/DDBJ whole genome shotgun (WGS) entry which is preliminary data.</text>
</comment>
<dbReference type="Pfam" id="PF13560">
    <property type="entry name" value="HTH_31"/>
    <property type="match status" value="1"/>
</dbReference>
<dbReference type="AlphaFoldDB" id="A0A9D7PPG1"/>
<dbReference type="InterPro" id="IPR010982">
    <property type="entry name" value="Lambda_DNA-bd_dom_sf"/>
</dbReference>
<evidence type="ECO:0000313" key="3">
    <source>
        <dbReference type="EMBL" id="MBK8522990.1"/>
    </source>
</evidence>
<name>A0A9D7PPG1_9PROT</name>
<dbReference type="Gene3D" id="1.10.260.40">
    <property type="entry name" value="lambda repressor-like DNA-binding domains"/>
    <property type="match status" value="1"/>
</dbReference>
<dbReference type="GO" id="GO:0003677">
    <property type="term" value="F:DNA binding"/>
    <property type="evidence" value="ECO:0007669"/>
    <property type="project" value="UniProtKB-KW"/>
</dbReference>
<accession>A0A9D7PPG1</accession>
<keyword evidence="1" id="KW-0238">DNA-binding</keyword>
<dbReference type="InterPro" id="IPR001387">
    <property type="entry name" value="Cro/C1-type_HTH"/>
</dbReference>
<dbReference type="EMBL" id="JADJUC010000002">
    <property type="protein sequence ID" value="MBK8522990.1"/>
    <property type="molecule type" value="Genomic_DNA"/>
</dbReference>
<proteinExistence type="predicted"/>
<dbReference type="NCBIfam" id="TIGR02607">
    <property type="entry name" value="antidote_HigA"/>
    <property type="match status" value="1"/>
</dbReference>
<evidence type="ECO:0000313" key="4">
    <source>
        <dbReference type="Proteomes" id="UP000886689"/>
    </source>
</evidence>